<dbReference type="AlphaFoldDB" id="A0ABD3HYC0"/>
<comment type="caution">
    <text evidence="1">The sequence shown here is derived from an EMBL/GenBank/DDBJ whole genome shotgun (WGS) entry which is preliminary data.</text>
</comment>
<evidence type="ECO:0000313" key="1">
    <source>
        <dbReference type="EMBL" id="KAL3696467.1"/>
    </source>
</evidence>
<name>A0ABD3HYC0_9MARC</name>
<dbReference type="Proteomes" id="UP001633002">
    <property type="component" value="Unassembled WGS sequence"/>
</dbReference>
<proteinExistence type="predicted"/>
<reference evidence="1 2" key="1">
    <citation type="submission" date="2024-09" db="EMBL/GenBank/DDBJ databases">
        <title>Chromosome-scale assembly of Riccia sorocarpa.</title>
        <authorList>
            <person name="Paukszto L."/>
        </authorList>
    </citation>
    <scope>NUCLEOTIDE SEQUENCE [LARGE SCALE GENOMIC DNA]</scope>
    <source>
        <strain evidence="1">LP-2024</strain>
        <tissue evidence="1">Aerial parts of the thallus</tissue>
    </source>
</reference>
<keyword evidence="2" id="KW-1185">Reference proteome</keyword>
<sequence>MSGYERNYDFADLIDCASGLNRLASMEYGEEKLNMGKSHAKQQTIWGKLHPLVAVGHEARHVMSEVLQQVCSEEEVKKFNPMVVYDGHSIYKATLVSQLVGNPTLSKDRLTRIKQSVYFNGVKQRPMADGVHVCILDIGYDCAVLFDTEGTTGEGSSCQVLFNWYSPLRNSREKFTYDHTDLQWIDLESVISVVRMKVEHNVRTVWCLDRNDRSRIDEFVQSL</sequence>
<dbReference type="EMBL" id="JBJQOH010000002">
    <property type="protein sequence ID" value="KAL3696467.1"/>
    <property type="molecule type" value="Genomic_DNA"/>
</dbReference>
<protein>
    <submittedName>
        <fullName evidence="1">Uncharacterized protein</fullName>
    </submittedName>
</protein>
<organism evidence="1 2">
    <name type="scientific">Riccia sorocarpa</name>
    <dbReference type="NCBI Taxonomy" id="122646"/>
    <lineage>
        <taxon>Eukaryota</taxon>
        <taxon>Viridiplantae</taxon>
        <taxon>Streptophyta</taxon>
        <taxon>Embryophyta</taxon>
        <taxon>Marchantiophyta</taxon>
        <taxon>Marchantiopsida</taxon>
        <taxon>Marchantiidae</taxon>
        <taxon>Marchantiales</taxon>
        <taxon>Ricciaceae</taxon>
        <taxon>Riccia</taxon>
    </lineage>
</organism>
<evidence type="ECO:0000313" key="2">
    <source>
        <dbReference type="Proteomes" id="UP001633002"/>
    </source>
</evidence>
<accession>A0ABD3HYC0</accession>
<gene>
    <name evidence="1" type="ORF">R1sor_010543</name>
</gene>